<dbReference type="InterPro" id="IPR001296">
    <property type="entry name" value="Glyco_trans_1"/>
</dbReference>
<dbReference type="EMBL" id="CP022657">
    <property type="protein sequence ID" value="ASS76730.1"/>
    <property type="molecule type" value="Genomic_DNA"/>
</dbReference>
<keyword evidence="4" id="KW-1185">Reference proteome</keyword>
<dbReference type="CDD" id="cd03808">
    <property type="entry name" value="GT4_CapM-like"/>
    <property type="match status" value="1"/>
</dbReference>
<dbReference type="SUPFAM" id="SSF53756">
    <property type="entry name" value="UDP-Glycosyltransferase/glycogen phosphorylase"/>
    <property type="match status" value="1"/>
</dbReference>
<evidence type="ECO:0000259" key="2">
    <source>
        <dbReference type="Pfam" id="PF13477"/>
    </source>
</evidence>
<feature type="domain" description="Glycosyltransferase subfamily 4-like N-terminal" evidence="2">
    <location>
        <begin position="28"/>
        <end position="163"/>
    </location>
</feature>
<protein>
    <recommendedName>
        <fullName evidence="5">Glycosyltransferase family 1 protein</fullName>
    </recommendedName>
</protein>
<gene>
    <name evidence="3" type="ORF">CIG75_18495</name>
</gene>
<evidence type="ECO:0008006" key="5">
    <source>
        <dbReference type="Google" id="ProtNLM"/>
    </source>
</evidence>
<organism evidence="3 4">
    <name type="scientific">Tumebacillus algifaecis</name>
    <dbReference type="NCBI Taxonomy" id="1214604"/>
    <lineage>
        <taxon>Bacteria</taxon>
        <taxon>Bacillati</taxon>
        <taxon>Bacillota</taxon>
        <taxon>Bacilli</taxon>
        <taxon>Bacillales</taxon>
        <taxon>Alicyclobacillaceae</taxon>
        <taxon>Tumebacillus</taxon>
    </lineage>
</organism>
<evidence type="ECO:0000259" key="1">
    <source>
        <dbReference type="Pfam" id="PF00534"/>
    </source>
</evidence>
<feature type="domain" description="Glycosyl transferase family 1" evidence="1">
    <location>
        <begin position="204"/>
        <end position="369"/>
    </location>
</feature>
<dbReference type="AlphaFoldDB" id="A0A223D5G0"/>
<dbReference type="GO" id="GO:0016757">
    <property type="term" value="F:glycosyltransferase activity"/>
    <property type="evidence" value="ECO:0007669"/>
    <property type="project" value="InterPro"/>
</dbReference>
<name>A0A223D5G0_9BACL</name>
<proteinExistence type="predicted"/>
<evidence type="ECO:0000313" key="4">
    <source>
        <dbReference type="Proteomes" id="UP000214688"/>
    </source>
</evidence>
<accession>A0A223D5G0</accession>
<dbReference type="KEGG" id="tab:CIG75_18495"/>
<dbReference type="Gene3D" id="3.40.50.2000">
    <property type="entry name" value="Glycogen Phosphorylase B"/>
    <property type="match status" value="2"/>
</dbReference>
<evidence type="ECO:0000313" key="3">
    <source>
        <dbReference type="EMBL" id="ASS76730.1"/>
    </source>
</evidence>
<dbReference type="PANTHER" id="PTHR45947:SF3">
    <property type="entry name" value="SULFOQUINOVOSYL TRANSFERASE SQD2"/>
    <property type="match status" value="1"/>
</dbReference>
<dbReference type="Proteomes" id="UP000214688">
    <property type="component" value="Chromosome"/>
</dbReference>
<dbReference type="Pfam" id="PF13477">
    <property type="entry name" value="Glyco_trans_4_2"/>
    <property type="match status" value="1"/>
</dbReference>
<dbReference type="PANTHER" id="PTHR45947">
    <property type="entry name" value="SULFOQUINOVOSYL TRANSFERASE SQD2"/>
    <property type="match status" value="1"/>
</dbReference>
<dbReference type="Pfam" id="PF00534">
    <property type="entry name" value="Glycos_transf_1"/>
    <property type="match status" value="1"/>
</dbReference>
<reference evidence="3 4" key="1">
    <citation type="journal article" date="2015" name="Int. J. Syst. Evol. Microbiol.">
        <title>Tumebacillus algifaecis sp. nov., isolated from decomposing algal scum.</title>
        <authorList>
            <person name="Wu Y.F."/>
            <person name="Zhang B."/>
            <person name="Xing P."/>
            <person name="Wu Q.L."/>
            <person name="Liu S.J."/>
        </authorList>
    </citation>
    <scope>NUCLEOTIDE SEQUENCE [LARGE SCALE GENOMIC DNA]</scope>
    <source>
        <strain evidence="3 4">THMBR28</strain>
    </source>
</reference>
<sequence>MPGRCDAVEAVATSGNLNSKKAAFVASVYRHFELFHLPFLTGLQDRGYEVHVYASADYAKERLEARGLICHDVQFERSPFQPKNVAALRALIRSFREEQFTLVHVHTPVASILGRIAARVCGVPSVLYTAHGFHFFTGAPKANWLLFAPVEWLMARQTDVLITINQEDYARAQKFPVRGEVRYVPGVGLDTQVFQPPDQAAVRARLRGELGLHEEEMVILCVAELNANKNQSQLFEAVKRAAARGIAVRCLLVGVGELEATYKQQVEEMGLSQIVTFLGYRLDIPDLMLAADVSTLLSKREGLPRSVMEAMAAGLPLVVTDVRGNRDLVQDGENGYLVATGDVEATADAFYQLYQDQKMRAEMGTRSKEKAAPYDLSFISAEMMRIYELAASGRFIG</sequence>
<dbReference type="InterPro" id="IPR050194">
    <property type="entry name" value="Glycosyltransferase_grp1"/>
</dbReference>
<dbReference type="InterPro" id="IPR028098">
    <property type="entry name" value="Glyco_trans_4-like_N"/>
</dbReference>